<gene>
    <name evidence="2" type="ORF">MANES_17G048000v8</name>
</gene>
<feature type="compositionally biased region" description="Polar residues" evidence="1">
    <location>
        <begin position="115"/>
        <end position="125"/>
    </location>
</feature>
<accession>A0A2C9U534</accession>
<comment type="caution">
    <text evidence="2">The sequence shown here is derived from an EMBL/GenBank/DDBJ whole genome shotgun (WGS) entry which is preliminary data.</text>
</comment>
<name>A0A2C9U534_MANES</name>
<organism evidence="2 3">
    <name type="scientific">Manihot esculenta</name>
    <name type="common">Cassava</name>
    <name type="synonym">Jatropha manihot</name>
    <dbReference type="NCBI Taxonomy" id="3983"/>
    <lineage>
        <taxon>Eukaryota</taxon>
        <taxon>Viridiplantae</taxon>
        <taxon>Streptophyta</taxon>
        <taxon>Embryophyta</taxon>
        <taxon>Tracheophyta</taxon>
        <taxon>Spermatophyta</taxon>
        <taxon>Magnoliopsida</taxon>
        <taxon>eudicotyledons</taxon>
        <taxon>Gunneridae</taxon>
        <taxon>Pentapetalae</taxon>
        <taxon>rosids</taxon>
        <taxon>fabids</taxon>
        <taxon>Malpighiales</taxon>
        <taxon>Euphorbiaceae</taxon>
        <taxon>Crotonoideae</taxon>
        <taxon>Manihoteae</taxon>
        <taxon>Manihot</taxon>
    </lineage>
</organism>
<protein>
    <submittedName>
        <fullName evidence="2">Uncharacterized protein</fullName>
    </submittedName>
</protein>
<dbReference type="Proteomes" id="UP000091857">
    <property type="component" value="Chromosome 17"/>
</dbReference>
<sequence length="172" mass="18872">MATYLQNQFSVDIAADSSSCDSLSFAGLLSIQDLRSMSSQTDAVIQIKRQEQEFEFDHITPDSAAQAPSKTCPANISVSRGQLLLQEFLYQSKQVKHKPGSKGATRSNNKRLIDGNNNNTKVSDNQNHKAVSNLSLGQILQSFVSPCKECHAHKPSIKAHTVPQKNCQVTLD</sequence>
<dbReference type="OMA" id="TEFEFGH"/>
<keyword evidence="3" id="KW-1185">Reference proteome</keyword>
<evidence type="ECO:0000256" key="1">
    <source>
        <dbReference type="SAM" id="MobiDB-lite"/>
    </source>
</evidence>
<evidence type="ECO:0000313" key="3">
    <source>
        <dbReference type="Proteomes" id="UP000091857"/>
    </source>
</evidence>
<reference evidence="3" key="1">
    <citation type="journal article" date="2016" name="Nat. Biotechnol.">
        <title>Sequencing wild and cultivated cassava and related species reveals extensive interspecific hybridization and genetic diversity.</title>
        <authorList>
            <person name="Bredeson J.V."/>
            <person name="Lyons J.B."/>
            <person name="Prochnik S.E."/>
            <person name="Wu G.A."/>
            <person name="Ha C.M."/>
            <person name="Edsinger-Gonzales E."/>
            <person name="Grimwood J."/>
            <person name="Schmutz J."/>
            <person name="Rabbi I.Y."/>
            <person name="Egesi C."/>
            <person name="Nauluvula P."/>
            <person name="Lebot V."/>
            <person name="Ndunguru J."/>
            <person name="Mkamilo G."/>
            <person name="Bart R.S."/>
            <person name="Setter T.L."/>
            <person name="Gleadow R.M."/>
            <person name="Kulakow P."/>
            <person name="Ferguson M.E."/>
            <person name="Rounsley S."/>
            <person name="Rokhsar D.S."/>
        </authorList>
    </citation>
    <scope>NUCLEOTIDE SEQUENCE [LARGE SCALE GENOMIC DNA]</scope>
    <source>
        <strain evidence="3">cv. AM560-2</strain>
    </source>
</reference>
<proteinExistence type="predicted"/>
<feature type="region of interest" description="Disordered" evidence="1">
    <location>
        <begin position="96"/>
        <end position="125"/>
    </location>
</feature>
<dbReference type="AlphaFoldDB" id="A0A2C9U534"/>
<dbReference type="Gramene" id="Manes.17G048000.1.v8.1">
    <property type="protein sequence ID" value="Manes.17G048000.1.v8.1.CDS.1"/>
    <property type="gene ID" value="Manes.17G048000.v8.1"/>
</dbReference>
<dbReference type="EMBL" id="CM004403">
    <property type="protein sequence ID" value="OAY24842.1"/>
    <property type="molecule type" value="Genomic_DNA"/>
</dbReference>
<evidence type="ECO:0000313" key="2">
    <source>
        <dbReference type="EMBL" id="OAY24842.1"/>
    </source>
</evidence>